<accession>A0ABD3M211</accession>
<evidence type="ECO:0000313" key="4">
    <source>
        <dbReference type="EMBL" id="KAL3758013.1"/>
    </source>
</evidence>
<feature type="region of interest" description="Disordered" evidence="1">
    <location>
        <begin position="311"/>
        <end position="342"/>
    </location>
</feature>
<feature type="chain" id="PRO_5044859659" evidence="3">
    <location>
        <begin position="28"/>
        <end position="621"/>
    </location>
</feature>
<evidence type="ECO:0000256" key="1">
    <source>
        <dbReference type="SAM" id="MobiDB-lite"/>
    </source>
</evidence>
<organism evidence="4 5">
    <name type="scientific">Discostella pseudostelligera</name>
    <dbReference type="NCBI Taxonomy" id="259834"/>
    <lineage>
        <taxon>Eukaryota</taxon>
        <taxon>Sar</taxon>
        <taxon>Stramenopiles</taxon>
        <taxon>Ochrophyta</taxon>
        <taxon>Bacillariophyta</taxon>
        <taxon>Coscinodiscophyceae</taxon>
        <taxon>Thalassiosirophycidae</taxon>
        <taxon>Stephanodiscales</taxon>
        <taxon>Stephanodiscaceae</taxon>
        <taxon>Discostella</taxon>
    </lineage>
</organism>
<gene>
    <name evidence="4" type="ORF">ACHAWU_001405</name>
</gene>
<reference evidence="4 5" key="1">
    <citation type="submission" date="2024-10" db="EMBL/GenBank/DDBJ databases">
        <title>Updated reference genomes for cyclostephanoid diatoms.</title>
        <authorList>
            <person name="Roberts W.R."/>
            <person name="Alverson A.J."/>
        </authorList>
    </citation>
    <scope>NUCLEOTIDE SEQUENCE [LARGE SCALE GENOMIC DNA]</scope>
    <source>
        <strain evidence="4 5">AJA232-27</strain>
    </source>
</reference>
<proteinExistence type="predicted"/>
<keyword evidence="2" id="KW-0472">Membrane</keyword>
<dbReference type="EMBL" id="JALLBG020000244">
    <property type="protein sequence ID" value="KAL3758013.1"/>
    <property type="molecule type" value="Genomic_DNA"/>
</dbReference>
<protein>
    <submittedName>
        <fullName evidence="4">Uncharacterized protein</fullName>
    </submittedName>
</protein>
<evidence type="ECO:0000313" key="5">
    <source>
        <dbReference type="Proteomes" id="UP001530293"/>
    </source>
</evidence>
<evidence type="ECO:0000256" key="2">
    <source>
        <dbReference type="SAM" id="Phobius"/>
    </source>
</evidence>
<dbReference type="Proteomes" id="UP001530293">
    <property type="component" value="Unassembled WGS sequence"/>
</dbReference>
<comment type="caution">
    <text evidence="4">The sequence shown here is derived from an EMBL/GenBank/DDBJ whole genome shotgun (WGS) entry which is preliminary data.</text>
</comment>
<evidence type="ECO:0000256" key="3">
    <source>
        <dbReference type="SAM" id="SignalP"/>
    </source>
</evidence>
<keyword evidence="2" id="KW-1133">Transmembrane helix</keyword>
<keyword evidence="3" id="KW-0732">Signal</keyword>
<keyword evidence="2" id="KW-0812">Transmembrane</keyword>
<name>A0ABD3M211_9STRA</name>
<feature type="signal peptide" evidence="3">
    <location>
        <begin position="1"/>
        <end position="27"/>
    </location>
</feature>
<feature type="transmembrane region" description="Helical" evidence="2">
    <location>
        <begin position="594"/>
        <end position="620"/>
    </location>
</feature>
<feature type="region of interest" description="Disordered" evidence="1">
    <location>
        <begin position="494"/>
        <end position="537"/>
    </location>
</feature>
<keyword evidence="5" id="KW-1185">Reference proteome</keyword>
<dbReference type="AlphaFoldDB" id="A0ABD3M211"/>
<sequence length="621" mass="64998">MMMPSFSCSILIIVIVLCLQQFVTVAAGGSGTDDICSYDYEINCLGGSPYAAITSVTLASAVSSGGGEAYVTFHWGQAHADTNVGSILQPMNTPQTLKESHEYYQEGEYYAGVSIVFGAGSGCNGVRLQGYKLLTFVGLSCDVIDIEQEEAVDGSLAGTTSSTLAVSQEGVATTSPPSLISAPVASASTCSFLYEIDCDNTIPYSATAWVTFNNPNYEASVTFHWGLDDKAIGTRMYTLSQPDIVDSFTYTKEGEYYAGYTVVFGNGSGCEGMTFQGYKLLWYDDATNSCDVFDDEPINLPLVQPSAAPPITTTSTAASAPAPVSTPAAAVESNASDSSTSATSSRCAYDYEVTCNNPHSATAYVTFVNPAYEASITFHWDTANTLIESRYYSNTSPSMANSYDFGTEGVYTVGATIEFVEGYGCDDVIYETYHTVSFNGLACQVTESNEVDQGASTMNNEEGGVTTIAPSTSGVVAGDWTNAPSMMKVEETMTASTATSTSDASFASPSSGTLSTLPPAAMPTTTEQETSSSSPPLSTVDFVATTAVPMSSMIPTISPIAAQEASSSLSPSATPRSGTEPIPISKNMLTSSGVIVGTTVSSVLSIIVTISSAWIVLCILH</sequence>
<feature type="region of interest" description="Disordered" evidence="1">
    <location>
        <begin position="565"/>
        <end position="584"/>
    </location>
</feature>